<evidence type="ECO:0000256" key="8">
    <source>
        <dbReference type="SAM" id="SignalP"/>
    </source>
</evidence>
<evidence type="ECO:0000256" key="6">
    <source>
        <dbReference type="ARBA" id="ARBA00023288"/>
    </source>
</evidence>
<evidence type="ECO:0000256" key="3">
    <source>
        <dbReference type="ARBA" id="ARBA00022729"/>
    </source>
</evidence>
<dbReference type="GO" id="GO:0016020">
    <property type="term" value="C:membrane"/>
    <property type="evidence" value="ECO:0007669"/>
    <property type="project" value="UniProtKB-SubCell"/>
</dbReference>
<feature type="region of interest" description="Disordered" evidence="7">
    <location>
        <begin position="283"/>
        <end position="317"/>
    </location>
</feature>
<name>A0A844BI42_9LACT</name>
<reference evidence="9 10" key="1">
    <citation type="submission" date="2019-11" db="EMBL/GenBank/DDBJ databases">
        <title>Characterisation of Fundicoccus ignavus gen. nov. sp. nov., a novel genus of the family Aerococcaceae isolated from bulk tank milk.</title>
        <authorList>
            <person name="Siebert A."/>
            <person name="Huptas C."/>
            <person name="Wenning M."/>
            <person name="Scherer S."/>
            <person name="Doll E.V."/>
        </authorList>
    </citation>
    <scope>NUCLEOTIDE SEQUENCE [LARGE SCALE GENOMIC DNA]</scope>
    <source>
        <strain evidence="9 10">DSM 109653</strain>
    </source>
</reference>
<dbReference type="PANTHER" id="PTHR30429">
    <property type="entry name" value="D-METHIONINE-BINDING LIPOPROTEIN METQ"/>
    <property type="match status" value="1"/>
</dbReference>
<dbReference type="PIRSF" id="PIRSF002854">
    <property type="entry name" value="MetQ"/>
    <property type="match status" value="1"/>
</dbReference>
<evidence type="ECO:0000256" key="1">
    <source>
        <dbReference type="ARBA" id="ARBA00004635"/>
    </source>
</evidence>
<dbReference type="InterPro" id="IPR004872">
    <property type="entry name" value="Lipoprotein_NlpA"/>
</dbReference>
<accession>A0A844BI42</accession>
<dbReference type="AlphaFoldDB" id="A0A844BI42"/>
<feature type="chain" id="PRO_5039191520" evidence="8">
    <location>
        <begin position="28"/>
        <end position="317"/>
    </location>
</feature>
<comment type="subcellular location">
    <subcellularLocation>
        <location evidence="1">Membrane</location>
        <topology evidence="1">Lipid-anchor</topology>
    </subcellularLocation>
</comment>
<evidence type="ECO:0000313" key="10">
    <source>
        <dbReference type="Proteomes" id="UP000469870"/>
    </source>
</evidence>
<dbReference type="SUPFAM" id="SSF53850">
    <property type="entry name" value="Periplasmic binding protein-like II"/>
    <property type="match status" value="1"/>
</dbReference>
<comment type="caution">
    <text evidence="9">The sequence shown here is derived from an EMBL/GenBank/DDBJ whole genome shotgun (WGS) entry which is preliminary data.</text>
</comment>
<keyword evidence="4" id="KW-0472">Membrane</keyword>
<dbReference type="Proteomes" id="UP000469870">
    <property type="component" value="Unassembled WGS sequence"/>
</dbReference>
<feature type="signal peptide" evidence="8">
    <location>
        <begin position="1"/>
        <end position="27"/>
    </location>
</feature>
<dbReference type="Pfam" id="PF03180">
    <property type="entry name" value="Lipoprotein_9"/>
    <property type="match status" value="1"/>
</dbReference>
<keyword evidence="5" id="KW-0564">Palmitate</keyword>
<comment type="similarity">
    <text evidence="2">Belongs to the NlpA lipoprotein family.</text>
</comment>
<keyword evidence="6" id="KW-0449">Lipoprotein</keyword>
<proteinExistence type="inferred from homology"/>
<feature type="compositionally biased region" description="Acidic residues" evidence="7">
    <location>
        <begin position="293"/>
        <end position="317"/>
    </location>
</feature>
<evidence type="ECO:0000256" key="4">
    <source>
        <dbReference type="ARBA" id="ARBA00023136"/>
    </source>
</evidence>
<dbReference type="PANTHER" id="PTHR30429:SF1">
    <property type="entry name" value="D-METHIONINE-BINDING LIPOPROTEIN METQ-RELATED"/>
    <property type="match status" value="1"/>
</dbReference>
<evidence type="ECO:0000256" key="7">
    <source>
        <dbReference type="SAM" id="MobiDB-lite"/>
    </source>
</evidence>
<sequence length="317" mass="33988">MTILKKIIAKLGSLSLVSGLFAASAFATNAVYAQDEAERPFEGEHVTVGVVGDAGEQVWEAVAEVALEQEGIEIEVVLLTDYNQPNEALNNGSLDINSFQHVAFLNDWNSANDADLTYIGYTSVNPLGLYSEKYTDLSELPEEGAIIAIPNDPTNGGRALLALEIAGFIELDDAAGVLPTPDDITDNPQGIVIEELEASQISLALPDVDAAFINTGFANDAGLTLEDAIFFDAEDVETLNEVYKNIIAVRAEDKENPLYLKLVEIYQTPETAALIVETSNGGSIPAWDGAADYADEESDAETTEEESTETDSETDTE</sequence>
<gene>
    <name evidence="9" type="ORF">GIY11_06320</name>
</gene>
<organism evidence="9 10">
    <name type="scientific">Fundicoccus ignavus</name>
    <dbReference type="NCBI Taxonomy" id="2664442"/>
    <lineage>
        <taxon>Bacteria</taxon>
        <taxon>Bacillati</taxon>
        <taxon>Bacillota</taxon>
        <taxon>Bacilli</taxon>
        <taxon>Lactobacillales</taxon>
        <taxon>Aerococcaceae</taxon>
        <taxon>Fundicoccus</taxon>
    </lineage>
</organism>
<evidence type="ECO:0000313" key="9">
    <source>
        <dbReference type="EMBL" id="MRI81630.1"/>
    </source>
</evidence>
<dbReference type="EMBL" id="WJQR01000005">
    <property type="protein sequence ID" value="MRI81630.1"/>
    <property type="molecule type" value="Genomic_DNA"/>
</dbReference>
<dbReference type="Gene3D" id="3.40.190.10">
    <property type="entry name" value="Periplasmic binding protein-like II"/>
    <property type="match status" value="2"/>
</dbReference>
<evidence type="ECO:0000256" key="5">
    <source>
        <dbReference type="ARBA" id="ARBA00023139"/>
    </source>
</evidence>
<evidence type="ECO:0000256" key="2">
    <source>
        <dbReference type="ARBA" id="ARBA00008973"/>
    </source>
</evidence>
<keyword evidence="3 8" id="KW-0732">Signal</keyword>
<protein>
    <submittedName>
        <fullName evidence="9">MetQ/NlpA family ABC transporter substrate-binding protein</fullName>
    </submittedName>
</protein>